<evidence type="ECO:0000313" key="2">
    <source>
        <dbReference type="EMBL" id="EMA06133.1"/>
    </source>
</evidence>
<name>M0JCQ5_HALVA</name>
<keyword evidence="1" id="KW-0812">Transmembrane</keyword>
<gene>
    <name evidence="2" type="ORF">C437_12296</name>
</gene>
<protein>
    <submittedName>
        <fullName evidence="2">Uncharacterized protein</fullName>
    </submittedName>
</protein>
<accession>M0JCQ5</accession>
<reference evidence="2 3" key="1">
    <citation type="journal article" date="2014" name="PLoS Genet.">
        <title>Phylogenetically driven sequencing of extremely halophilic archaea reveals strategies for static and dynamic osmo-response.</title>
        <authorList>
            <person name="Becker E.A."/>
            <person name="Seitzer P.M."/>
            <person name="Tritt A."/>
            <person name="Larsen D."/>
            <person name="Krusor M."/>
            <person name="Yao A.I."/>
            <person name="Wu D."/>
            <person name="Madern D."/>
            <person name="Eisen J.A."/>
            <person name="Darling A.E."/>
            <person name="Facciotti M.T."/>
        </authorList>
    </citation>
    <scope>NUCLEOTIDE SEQUENCE [LARGE SCALE GENOMIC DNA]</scope>
    <source>
        <strain evidence="2 3">ATCC 29715</strain>
    </source>
</reference>
<evidence type="ECO:0000256" key="1">
    <source>
        <dbReference type="SAM" id="Phobius"/>
    </source>
</evidence>
<sequence>MRRRTNLVHEINRYLIGRGATGTIEFDNVEINIVVLFSGFLQFLKQIVRRSCLSDTGDAVEKDVVRLPTLNDRTESGRIFVKFFVSFLKCLWLVIISEDIFVLDNERFSIESTHKRT</sequence>
<dbReference type="EMBL" id="AOLQ01000045">
    <property type="protein sequence ID" value="EMA06133.1"/>
    <property type="molecule type" value="Genomic_DNA"/>
</dbReference>
<dbReference type="AlphaFoldDB" id="M0JCQ5"/>
<keyword evidence="1" id="KW-1133">Transmembrane helix</keyword>
<keyword evidence="3" id="KW-1185">Reference proteome</keyword>
<evidence type="ECO:0000313" key="3">
    <source>
        <dbReference type="Proteomes" id="UP000011534"/>
    </source>
</evidence>
<dbReference type="Proteomes" id="UP000011534">
    <property type="component" value="Unassembled WGS sequence"/>
</dbReference>
<proteinExistence type="predicted"/>
<organism evidence="2 3">
    <name type="scientific">Haloarcula vallismortis ATCC 29715</name>
    <dbReference type="NCBI Taxonomy" id="662477"/>
    <lineage>
        <taxon>Archaea</taxon>
        <taxon>Methanobacteriati</taxon>
        <taxon>Methanobacteriota</taxon>
        <taxon>Stenosarchaea group</taxon>
        <taxon>Halobacteria</taxon>
        <taxon>Halobacteriales</taxon>
        <taxon>Haloarculaceae</taxon>
        <taxon>Haloarcula</taxon>
    </lineage>
</organism>
<keyword evidence="1" id="KW-0472">Membrane</keyword>
<feature type="transmembrane region" description="Helical" evidence="1">
    <location>
        <begin position="79"/>
        <end position="97"/>
    </location>
</feature>
<comment type="caution">
    <text evidence="2">The sequence shown here is derived from an EMBL/GenBank/DDBJ whole genome shotgun (WGS) entry which is preliminary data.</text>
</comment>